<dbReference type="OrthoDB" id="128212at2"/>
<keyword evidence="2" id="KW-1185">Reference proteome</keyword>
<dbReference type="AlphaFoldDB" id="A0A2C9CLN9"/>
<dbReference type="Pfam" id="PF14236">
    <property type="entry name" value="DruA"/>
    <property type="match status" value="1"/>
</dbReference>
<proteinExistence type="predicted"/>
<dbReference type="EMBL" id="LT934425">
    <property type="protein sequence ID" value="SOH06498.1"/>
    <property type="molecule type" value="Genomic_DNA"/>
</dbReference>
<dbReference type="InterPro" id="IPR025639">
    <property type="entry name" value="DruA"/>
</dbReference>
<organism evidence="1 2">
    <name type="scientific">Kuenenia stuttgartiensis</name>
    <dbReference type="NCBI Taxonomy" id="174633"/>
    <lineage>
        <taxon>Bacteria</taxon>
        <taxon>Pseudomonadati</taxon>
        <taxon>Planctomycetota</taxon>
        <taxon>Candidatus Brocadiia</taxon>
        <taxon>Candidatus Brocadiales</taxon>
        <taxon>Candidatus Brocadiaceae</taxon>
        <taxon>Candidatus Kuenenia</taxon>
    </lineage>
</organism>
<name>A0A2C9CLN9_KUEST</name>
<evidence type="ECO:0000313" key="2">
    <source>
        <dbReference type="Proteomes" id="UP000221734"/>
    </source>
</evidence>
<accession>A0A2C9CLN9</accession>
<dbReference type="Proteomes" id="UP000221734">
    <property type="component" value="Chromosome Kuenenia_stuttgartiensis_MBR1"/>
</dbReference>
<reference evidence="2" key="1">
    <citation type="submission" date="2017-10" db="EMBL/GenBank/DDBJ databases">
        <authorList>
            <person name="Frank J."/>
        </authorList>
    </citation>
    <scope>NUCLEOTIDE SEQUENCE [LARGE SCALE GENOMIC DNA]</scope>
</reference>
<gene>
    <name evidence="1" type="ORF">KSMBR1_4026</name>
</gene>
<sequence length="224" mass="25792">MNQHTTPIDNTHNELLCSITVRPVSQNDQANWDILMRQHHYLGFHSLVGESIRYVAESQGQWLALIGWAAAALKCTVRDKWIGWPPFLKSQRLKLIANNSRFLILPQIHVPNLASRILSLNLKRLSQDWTKVYGHPIWLVETFVDPRFFKGVCYKAAGWIFLGHSTGFARSSQGYLLHNKPKMVFVRSLNAQVQKQLNNLNLTIQLRKETKPMKLSLTPIFTHT</sequence>
<protein>
    <submittedName>
        <fullName evidence="1">Putative transposase</fullName>
    </submittedName>
</protein>
<dbReference type="KEGG" id="kst:KSMBR1_4026"/>
<evidence type="ECO:0000313" key="1">
    <source>
        <dbReference type="EMBL" id="SOH06498.1"/>
    </source>
</evidence>
<dbReference type="RefSeq" id="WP_099326875.1">
    <property type="nucleotide sequence ID" value="NZ_LT934425.1"/>
</dbReference>